<name>A0ACC2PU91_9HYME</name>
<sequence>MFCFGWTSAGKDIHCSSEYSSLHEIRDQIKNWISNMGGKPITFPGRNVMCSCSQDINFNKLVADLDMFWCYFPKSSDEDLRIGTLGSRFKNCTAFLSMGLMAKTLGLKSKAQLIDWIFTDGIWKKLDKSHMYVEGQVVFAGQRLVPYFKTRNLRDNPENLEHQGKKKRLVKEKSSNSQ</sequence>
<dbReference type="Proteomes" id="UP001239111">
    <property type="component" value="Chromosome 1"/>
</dbReference>
<gene>
    <name evidence="1" type="ORF">QAD02_022766</name>
</gene>
<evidence type="ECO:0000313" key="1">
    <source>
        <dbReference type="EMBL" id="KAJ8686972.1"/>
    </source>
</evidence>
<evidence type="ECO:0000313" key="2">
    <source>
        <dbReference type="Proteomes" id="UP001239111"/>
    </source>
</evidence>
<protein>
    <submittedName>
        <fullName evidence="1">Uncharacterized protein</fullName>
    </submittedName>
</protein>
<accession>A0ACC2PU91</accession>
<organism evidence="1 2">
    <name type="scientific">Eretmocerus hayati</name>
    <dbReference type="NCBI Taxonomy" id="131215"/>
    <lineage>
        <taxon>Eukaryota</taxon>
        <taxon>Metazoa</taxon>
        <taxon>Ecdysozoa</taxon>
        <taxon>Arthropoda</taxon>
        <taxon>Hexapoda</taxon>
        <taxon>Insecta</taxon>
        <taxon>Pterygota</taxon>
        <taxon>Neoptera</taxon>
        <taxon>Endopterygota</taxon>
        <taxon>Hymenoptera</taxon>
        <taxon>Apocrita</taxon>
        <taxon>Proctotrupomorpha</taxon>
        <taxon>Chalcidoidea</taxon>
        <taxon>Aphelinidae</taxon>
        <taxon>Aphelininae</taxon>
        <taxon>Eretmocerus</taxon>
    </lineage>
</organism>
<dbReference type="EMBL" id="CM056741">
    <property type="protein sequence ID" value="KAJ8686972.1"/>
    <property type="molecule type" value="Genomic_DNA"/>
</dbReference>
<reference evidence="1" key="1">
    <citation type="submission" date="2023-04" db="EMBL/GenBank/DDBJ databases">
        <title>A chromosome-level genome assembly of the parasitoid wasp Eretmocerus hayati.</title>
        <authorList>
            <person name="Zhong Y."/>
            <person name="Liu S."/>
            <person name="Liu Y."/>
        </authorList>
    </citation>
    <scope>NUCLEOTIDE SEQUENCE</scope>
    <source>
        <strain evidence="1">ZJU_SS_LIU_2023</strain>
    </source>
</reference>
<proteinExistence type="predicted"/>
<comment type="caution">
    <text evidence="1">The sequence shown here is derived from an EMBL/GenBank/DDBJ whole genome shotgun (WGS) entry which is preliminary data.</text>
</comment>
<keyword evidence="2" id="KW-1185">Reference proteome</keyword>